<sequence>MSKESSHPTQLSAESPPRAGGRHRAPRRLSPLGRGLALAVATGLAGITPLVAGVSPAHADVNWDAIAQCESGGRWNINTGNGYHGGLQFSPSTWRAYGGGKYAGSAHNASRSEQITVARRVLRGQGIGAWPTCGRKGYTKTRYRSGWSDQASRSYKRQGYTKKYSKRSWEKSSANEYTGYRSHRSKSYRSSSKQSWREGSTENRSYRGQAFRKRSTVAVPRRGVTALSRPTEVRDFVALRQFSRAQRPAPAESRFPSYLVRPGDSLLLIATEHRVSWQSLYARNRSVIGGNPNVIHPGQKLLIG</sequence>
<protein>
    <recommendedName>
        <fullName evidence="4">LysM domain-containing protein</fullName>
    </recommendedName>
</protein>
<feature type="compositionally biased region" description="Basic and acidic residues" evidence="3">
    <location>
        <begin position="195"/>
        <end position="205"/>
    </location>
</feature>
<dbReference type="SUPFAM" id="SSF53955">
    <property type="entry name" value="Lysozyme-like"/>
    <property type="match status" value="1"/>
</dbReference>
<dbReference type="CDD" id="cd13925">
    <property type="entry name" value="RPF"/>
    <property type="match status" value="1"/>
</dbReference>
<gene>
    <name evidence="5" type="ORF">GCM10020369_52220</name>
</gene>
<dbReference type="EMBL" id="BAAAYN010000035">
    <property type="protein sequence ID" value="GAA3392039.1"/>
    <property type="molecule type" value="Genomic_DNA"/>
</dbReference>
<dbReference type="InterPro" id="IPR036779">
    <property type="entry name" value="LysM_dom_sf"/>
</dbReference>
<feature type="region of interest" description="Disordered" evidence="3">
    <location>
        <begin position="180"/>
        <end position="214"/>
    </location>
</feature>
<feature type="region of interest" description="Disordered" evidence="3">
    <location>
        <begin position="1"/>
        <end position="30"/>
    </location>
</feature>
<proteinExistence type="inferred from homology"/>
<dbReference type="InterPro" id="IPR018392">
    <property type="entry name" value="LysM"/>
</dbReference>
<evidence type="ECO:0000256" key="2">
    <source>
        <dbReference type="ARBA" id="ARBA00022801"/>
    </source>
</evidence>
<evidence type="ECO:0000313" key="6">
    <source>
        <dbReference type="Proteomes" id="UP001501676"/>
    </source>
</evidence>
<dbReference type="Proteomes" id="UP001501676">
    <property type="component" value="Unassembled WGS sequence"/>
</dbReference>
<name>A0ABP6T379_9ACTN</name>
<dbReference type="InterPro" id="IPR010618">
    <property type="entry name" value="RPF"/>
</dbReference>
<comment type="caution">
    <text evidence="5">The sequence shown here is derived from an EMBL/GenBank/DDBJ whole genome shotgun (WGS) entry which is preliminary data.</text>
</comment>
<dbReference type="PROSITE" id="PS51782">
    <property type="entry name" value="LYSM"/>
    <property type="match status" value="1"/>
</dbReference>
<keyword evidence="2" id="KW-0378">Hydrolase</keyword>
<comment type="similarity">
    <text evidence="1">Belongs to the transglycosylase family. Rpf subfamily.</text>
</comment>
<dbReference type="Gene3D" id="3.10.350.10">
    <property type="entry name" value="LysM domain"/>
    <property type="match status" value="1"/>
</dbReference>
<reference evidence="6" key="1">
    <citation type="journal article" date="2019" name="Int. J. Syst. Evol. Microbiol.">
        <title>The Global Catalogue of Microorganisms (GCM) 10K type strain sequencing project: providing services to taxonomists for standard genome sequencing and annotation.</title>
        <authorList>
            <consortium name="The Broad Institute Genomics Platform"/>
            <consortium name="The Broad Institute Genome Sequencing Center for Infectious Disease"/>
            <person name="Wu L."/>
            <person name="Ma J."/>
        </authorList>
    </citation>
    <scope>NUCLEOTIDE SEQUENCE [LARGE SCALE GENOMIC DNA]</scope>
    <source>
        <strain evidence="6">JCM 9458</strain>
    </source>
</reference>
<dbReference type="Pfam" id="PF06737">
    <property type="entry name" value="Transglycosylas"/>
    <property type="match status" value="1"/>
</dbReference>
<evidence type="ECO:0000256" key="3">
    <source>
        <dbReference type="SAM" id="MobiDB-lite"/>
    </source>
</evidence>
<dbReference type="InterPro" id="IPR023346">
    <property type="entry name" value="Lysozyme-like_dom_sf"/>
</dbReference>
<evidence type="ECO:0000259" key="4">
    <source>
        <dbReference type="PROSITE" id="PS51782"/>
    </source>
</evidence>
<dbReference type="Pfam" id="PF01476">
    <property type="entry name" value="LysM"/>
    <property type="match status" value="1"/>
</dbReference>
<dbReference type="SUPFAM" id="SSF54106">
    <property type="entry name" value="LysM domain"/>
    <property type="match status" value="1"/>
</dbReference>
<accession>A0ABP6T379</accession>
<evidence type="ECO:0000313" key="5">
    <source>
        <dbReference type="EMBL" id="GAA3392039.1"/>
    </source>
</evidence>
<feature type="domain" description="LysM" evidence="4">
    <location>
        <begin position="256"/>
        <end position="303"/>
    </location>
</feature>
<evidence type="ECO:0000256" key="1">
    <source>
        <dbReference type="ARBA" id="ARBA00010830"/>
    </source>
</evidence>
<dbReference type="SMART" id="SM00257">
    <property type="entry name" value="LysM"/>
    <property type="match status" value="1"/>
</dbReference>
<dbReference type="Gene3D" id="1.10.530.10">
    <property type="match status" value="1"/>
</dbReference>
<keyword evidence="6" id="KW-1185">Reference proteome</keyword>
<organism evidence="5 6">
    <name type="scientific">Cryptosporangium minutisporangium</name>
    <dbReference type="NCBI Taxonomy" id="113569"/>
    <lineage>
        <taxon>Bacteria</taxon>
        <taxon>Bacillati</taxon>
        <taxon>Actinomycetota</taxon>
        <taxon>Actinomycetes</taxon>
        <taxon>Cryptosporangiales</taxon>
        <taxon>Cryptosporangiaceae</taxon>
        <taxon>Cryptosporangium</taxon>
    </lineage>
</organism>